<dbReference type="RefSeq" id="WP_348737382.1">
    <property type="nucleotide sequence ID" value="NZ_CAXJRC010000007.1"/>
</dbReference>
<protein>
    <submittedName>
        <fullName evidence="4">GNAT family N-acetyltransferase</fullName>
    </submittedName>
</protein>
<dbReference type="Pfam" id="PF00583">
    <property type="entry name" value="Acetyltransf_1"/>
    <property type="match status" value="1"/>
</dbReference>
<dbReference type="EMBL" id="CAXJRC010000007">
    <property type="protein sequence ID" value="CAL2105563.1"/>
    <property type="molecule type" value="Genomic_DNA"/>
</dbReference>
<dbReference type="SUPFAM" id="SSF55729">
    <property type="entry name" value="Acyl-CoA N-acyltransferases (Nat)"/>
    <property type="match status" value="1"/>
</dbReference>
<dbReference type="InterPro" id="IPR016181">
    <property type="entry name" value="Acyl_CoA_acyltransferase"/>
</dbReference>
<dbReference type="PANTHER" id="PTHR42919:SF8">
    <property type="entry name" value="N-ALPHA-ACETYLTRANSFERASE 50"/>
    <property type="match status" value="1"/>
</dbReference>
<keyword evidence="1" id="KW-0808">Transferase</keyword>
<keyword evidence="2" id="KW-0012">Acyltransferase</keyword>
<evidence type="ECO:0000313" key="5">
    <source>
        <dbReference type="Proteomes" id="UP001497602"/>
    </source>
</evidence>
<evidence type="ECO:0000313" key="4">
    <source>
        <dbReference type="EMBL" id="CAL2105563.1"/>
    </source>
</evidence>
<evidence type="ECO:0000256" key="1">
    <source>
        <dbReference type="ARBA" id="ARBA00022679"/>
    </source>
</evidence>
<dbReference type="Proteomes" id="UP001497602">
    <property type="component" value="Unassembled WGS sequence"/>
</dbReference>
<feature type="domain" description="N-acetyltransferase" evidence="3">
    <location>
        <begin position="3"/>
        <end position="161"/>
    </location>
</feature>
<organism evidence="4 5">
    <name type="scientific">Tenacibaculum vairaonense</name>
    <dbReference type="NCBI Taxonomy" id="3137860"/>
    <lineage>
        <taxon>Bacteria</taxon>
        <taxon>Pseudomonadati</taxon>
        <taxon>Bacteroidota</taxon>
        <taxon>Flavobacteriia</taxon>
        <taxon>Flavobacteriales</taxon>
        <taxon>Flavobacteriaceae</taxon>
        <taxon>Tenacibaculum</taxon>
    </lineage>
</organism>
<comment type="caution">
    <text evidence="4">The sequence shown here is derived from an EMBL/GenBank/DDBJ whole genome shotgun (WGS) entry which is preliminary data.</text>
</comment>
<accession>A0ABM9PIW3</accession>
<name>A0ABM9PIW3_9FLAO</name>
<gene>
    <name evidence="4" type="ORF">T190115A13A_160096</name>
</gene>
<dbReference type="InterPro" id="IPR051556">
    <property type="entry name" value="N-term/lysine_N-AcTrnsfr"/>
</dbReference>
<dbReference type="InterPro" id="IPR000182">
    <property type="entry name" value="GNAT_dom"/>
</dbReference>
<sequence length="170" mass="20395">MRYIVQNSTIIDLDFIVWLYDEAIKYQKRNGFVGWESIDKNHLKREIENNLNYKIIQDENIVCVFGVVFSDKLIWRDKDKGASIYIHRITVNPNFKGQKQFKKVLEWAKDYCTKNGLDSIRMDTWTENPAIIEFYKKYGFKVIEEFKTADTKELPEQHRDLNVTLLEYRI</sequence>
<evidence type="ECO:0000259" key="3">
    <source>
        <dbReference type="PROSITE" id="PS51186"/>
    </source>
</evidence>
<dbReference type="PANTHER" id="PTHR42919">
    <property type="entry name" value="N-ALPHA-ACETYLTRANSFERASE"/>
    <property type="match status" value="1"/>
</dbReference>
<dbReference type="PROSITE" id="PS51186">
    <property type="entry name" value="GNAT"/>
    <property type="match status" value="1"/>
</dbReference>
<keyword evidence="5" id="KW-1185">Reference proteome</keyword>
<dbReference type="Gene3D" id="3.40.630.30">
    <property type="match status" value="1"/>
</dbReference>
<proteinExistence type="predicted"/>
<reference evidence="4 5" key="1">
    <citation type="submission" date="2024-05" db="EMBL/GenBank/DDBJ databases">
        <authorList>
            <person name="Duchaud E."/>
        </authorList>
    </citation>
    <scope>NUCLEOTIDE SEQUENCE [LARGE SCALE GENOMIC DNA]</scope>
    <source>
        <strain evidence="4">Ena-SAMPLE-TAB-13-05-2024-13:56:06:370-140305</strain>
    </source>
</reference>
<evidence type="ECO:0000256" key="2">
    <source>
        <dbReference type="ARBA" id="ARBA00023315"/>
    </source>
</evidence>